<protein>
    <submittedName>
        <fullName evidence="1">Uncharacterized protein</fullName>
    </submittedName>
</protein>
<gene>
    <name evidence="1" type="ORF">CSSPJE1EN2_LOCUS8651</name>
</gene>
<evidence type="ECO:0000313" key="2">
    <source>
        <dbReference type="Proteomes" id="UP001497522"/>
    </source>
</evidence>
<sequence>MGGHYREARGVQHHHLLEMEVAVPLEEATSIIIPSGEEVEEAGEVTVVVVVGMIVGDLKEVAVEIRSGGGNHTEVYNDKLIDNSKPMSIQGRPKGQTVQ</sequence>
<organism evidence="1 2">
    <name type="scientific">Sphagnum jensenii</name>
    <dbReference type="NCBI Taxonomy" id="128206"/>
    <lineage>
        <taxon>Eukaryota</taxon>
        <taxon>Viridiplantae</taxon>
        <taxon>Streptophyta</taxon>
        <taxon>Embryophyta</taxon>
        <taxon>Bryophyta</taxon>
        <taxon>Sphagnophytina</taxon>
        <taxon>Sphagnopsida</taxon>
        <taxon>Sphagnales</taxon>
        <taxon>Sphagnaceae</taxon>
        <taxon>Sphagnum</taxon>
    </lineage>
</organism>
<evidence type="ECO:0000313" key="1">
    <source>
        <dbReference type="EMBL" id="CAK9865656.1"/>
    </source>
</evidence>
<accession>A0ABP1AT15</accession>
<name>A0ABP1AT15_9BRYO</name>
<dbReference type="Proteomes" id="UP001497522">
    <property type="component" value="Chromosome 15"/>
</dbReference>
<proteinExistence type="predicted"/>
<dbReference type="EMBL" id="OZ023716">
    <property type="protein sequence ID" value="CAK9865656.1"/>
    <property type="molecule type" value="Genomic_DNA"/>
</dbReference>
<reference evidence="1" key="1">
    <citation type="submission" date="2024-03" db="EMBL/GenBank/DDBJ databases">
        <authorList>
            <consortium name="ELIXIR-Norway"/>
            <consortium name="Elixir Norway"/>
        </authorList>
    </citation>
    <scope>NUCLEOTIDE SEQUENCE</scope>
</reference>
<keyword evidence="2" id="KW-1185">Reference proteome</keyword>